<proteinExistence type="predicted"/>
<dbReference type="Proteomes" id="UP000691718">
    <property type="component" value="Unassembled WGS sequence"/>
</dbReference>
<evidence type="ECO:0000313" key="2">
    <source>
        <dbReference type="Proteomes" id="UP000691718"/>
    </source>
</evidence>
<protein>
    <submittedName>
        <fullName evidence="1">(apollo) hypothetical protein</fullName>
    </submittedName>
</protein>
<dbReference type="AlphaFoldDB" id="A0A8S3WCM1"/>
<gene>
    <name evidence="1" type="ORF">PAPOLLO_LOCUS4624</name>
</gene>
<evidence type="ECO:0000313" key="1">
    <source>
        <dbReference type="EMBL" id="CAG4952493.1"/>
    </source>
</evidence>
<sequence>MKRKLPIVFDSEDTKMSQSILKSTNYYGKLTKVSETNKPIPVYEPEDNEDIRENIPEDIRVEEPLSQSFTPPKNEILDSSINQLASSPLKHNSEEPVDCDSPPEHDCENKLSSAHQIPNSVCPDCVQCEIVDNRNYHFCQVLMTELQFLHLCMRTVAYRHILKIVDGLKGSHSKDDIKVIRVKPGNLN</sequence>
<organism evidence="1 2">
    <name type="scientific">Parnassius apollo</name>
    <name type="common">Apollo butterfly</name>
    <name type="synonym">Papilio apollo</name>
    <dbReference type="NCBI Taxonomy" id="110799"/>
    <lineage>
        <taxon>Eukaryota</taxon>
        <taxon>Metazoa</taxon>
        <taxon>Ecdysozoa</taxon>
        <taxon>Arthropoda</taxon>
        <taxon>Hexapoda</taxon>
        <taxon>Insecta</taxon>
        <taxon>Pterygota</taxon>
        <taxon>Neoptera</taxon>
        <taxon>Endopterygota</taxon>
        <taxon>Lepidoptera</taxon>
        <taxon>Glossata</taxon>
        <taxon>Ditrysia</taxon>
        <taxon>Papilionoidea</taxon>
        <taxon>Papilionidae</taxon>
        <taxon>Parnassiinae</taxon>
        <taxon>Parnassini</taxon>
        <taxon>Parnassius</taxon>
        <taxon>Parnassius</taxon>
    </lineage>
</organism>
<dbReference type="OrthoDB" id="7016506at2759"/>
<keyword evidence="2" id="KW-1185">Reference proteome</keyword>
<reference evidence="1" key="1">
    <citation type="submission" date="2021-04" db="EMBL/GenBank/DDBJ databases">
        <authorList>
            <person name="Tunstrom K."/>
        </authorList>
    </citation>
    <scope>NUCLEOTIDE SEQUENCE</scope>
</reference>
<comment type="caution">
    <text evidence="1">The sequence shown here is derived from an EMBL/GenBank/DDBJ whole genome shotgun (WGS) entry which is preliminary data.</text>
</comment>
<name>A0A8S3WCM1_PARAO</name>
<dbReference type="EMBL" id="CAJQZP010000287">
    <property type="protein sequence ID" value="CAG4952493.1"/>
    <property type="molecule type" value="Genomic_DNA"/>
</dbReference>
<accession>A0A8S3WCM1</accession>